<name>A0A8H9F706_LACHE</name>
<comment type="caution">
    <text evidence="1">The sequence shown here is derived from an EMBL/GenBank/DDBJ whole genome shotgun (WGS) entry which is preliminary data.</text>
</comment>
<organism evidence="1 2">
    <name type="scientific">Lactobacillus helveticus</name>
    <name type="common">Lactobacillus suntoryeus</name>
    <dbReference type="NCBI Taxonomy" id="1587"/>
    <lineage>
        <taxon>Bacteria</taxon>
        <taxon>Bacillati</taxon>
        <taxon>Bacillota</taxon>
        <taxon>Bacilli</taxon>
        <taxon>Lactobacillales</taxon>
        <taxon>Lactobacillaceae</taxon>
        <taxon>Lactobacillus</taxon>
    </lineage>
</organism>
<accession>A0A8H9F706</accession>
<protein>
    <submittedName>
        <fullName evidence="1">Uncharacterized protein</fullName>
    </submittedName>
</protein>
<evidence type="ECO:0000313" key="1">
    <source>
        <dbReference type="EMBL" id="GFO98700.1"/>
    </source>
</evidence>
<reference evidence="1" key="1">
    <citation type="submission" date="2020-07" db="EMBL/GenBank/DDBJ databases">
        <title>Draft genome sequence of Lactobacillus helveticus strain H-8.</title>
        <authorList>
            <person name="Endo A."/>
            <person name="Maeno S."/>
            <person name="Kido Y."/>
        </authorList>
    </citation>
    <scope>NUCLEOTIDE SEQUENCE</scope>
    <source>
        <strain evidence="1">H-8</strain>
    </source>
</reference>
<dbReference type="Proteomes" id="UP000618094">
    <property type="component" value="Unassembled WGS sequence"/>
</dbReference>
<sequence length="74" mass="8444">MKNVKGIVDRVTVVSNQNKVMFTLKNSKTIYTVNTSDYDFANLMRPNDKVSFKANIVEKKSIGNVADFKDENLR</sequence>
<dbReference type="EMBL" id="BLYO01000104">
    <property type="protein sequence ID" value="GFO98700.1"/>
    <property type="molecule type" value="Genomic_DNA"/>
</dbReference>
<proteinExistence type="predicted"/>
<dbReference type="AlphaFoldDB" id="A0A8H9F706"/>
<gene>
    <name evidence="1" type="ORF">LHEH8_04560</name>
</gene>
<evidence type="ECO:0000313" key="2">
    <source>
        <dbReference type="Proteomes" id="UP000618094"/>
    </source>
</evidence>